<protein>
    <submittedName>
        <fullName evidence="2">Uncharacterized protein</fullName>
    </submittedName>
</protein>
<feature type="compositionally biased region" description="Low complexity" evidence="1">
    <location>
        <begin position="99"/>
        <end position="113"/>
    </location>
</feature>
<gene>
    <name evidence="2" type="ORF">SMN809_LOCUS78406</name>
</gene>
<feature type="region of interest" description="Disordered" evidence="1">
    <location>
        <begin position="60"/>
        <end position="133"/>
    </location>
</feature>
<dbReference type="AlphaFoldDB" id="A0A8S3J1W7"/>
<reference evidence="2" key="1">
    <citation type="submission" date="2021-02" db="EMBL/GenBank/DDBJ databases">
        <authorList>
            <person name="Nowell W R."/>
        </authorList>
    </citation>
    <scope>NUCLEOTIDE SEQUENCE</scope>
</reference>
<dbReference type="Proteomes" id="UP000676336">
    <property type="component" value="Unassembled WGS sequence"/>
</dbReference>
<organism evidence="2 3">
    <name type="scientific">Rotaria magnacalcarata</name>
    <dbReference type="NCBI Taxonomy" id="392030"/>
    <lineage>
        <taxon>Eukaryota</taxon>
        <taxon>Metazoa</taxon>
        <taxon>Spiralia</taxon>
        <taxon>Gnathifera</taxon>
        <taxon>Rotifera</taxon>
        <taxon>Eurotatoria</taxon>
        <taxon>Bdelloidea</taxon>
        <taxon>Philodinida</taxon>
        <taxon>Philodinidae</taxon>
        <taxon>Rotaria</taxon>
    </lineage>
</organism>
<evidence type="ECO:0000313" key="3">
    <source>
        <dbReference type="Proteomes" id="UP000676336"/>
    </source>
</evidence>
<accession>A0A8S3J1W7</accession>
<comment type="caution">
    <text evidence="2">The sequence shown here is derived from an EMBL/GenBank/DDBJ whole genome shotgun (WGS) entry which is preliminary data.</text>
</comment>
<name>A0A8S3J1W7_9BILA</name>
<evidence type="ECO:0000256" key="1">
    <source>
        <dbReference type="SAM" id="MobiDB-lite"/>
    </source>
</evidence>
<proteinExistence type="predicted"/>
<sequence>MVKNEHQLQPMSWETHHHQQQQLDYYMNLPSTSYTNVSLIINNTNNTNRVNCNGISQATIDSKLSPLPTGVTPQTVPSSTPKSRSMSGKNSASPSNDFTSTTTTTTTTSSTTTPPQPKEIYAWMSDKKHGTNK</sequence>
<dbReference type="EMBL" id="CAJOBI010339742">
    <property type="protein sequence ID" value="CAF5211194.1"/>
    <property type="molecule type" value="Genomic_DNA"/>
</dbReference>
<feature type="non-terminal residue" evidence="2">
    <location>
        <position position="133"/>
    </location>
</feature>
<evidence type="ECO:0000313" key="2">
    <source>
        <dbReference type="EMBL" id="CAF5211194.1"/>
    </source>
</evidence>
<feature type="compositionally biased region" description="Polar residues" evidence="1">
    <location>
        <begin position="71"/>
        <end position="98"/>
    </location>
</feature>